<reference evidence="2" key="1">
    <citation type="submission" date="2015-07" db="EMBL/GenBank/DDBJ databases">
        <title>Transcriptome Assembly of Anthurium amnicola.</title>
        <authorList>
            <person name="Suzuki J."/>
        </authorList>
    </citation>
    <scope>NUCLEOTIDE SEQUENCE</scope>
</reference>
<dbReference type="InterPro" id="IPR026316">
    <property type="entry name" value="NSL2"/>
</dbReference>
<sequence length="164" mass="18042">ANIFPFCWHFFKHMVGSASATRPSVLPKPAGLAAPAPRTPPDPAGDARGARSYGPDPAGNDAEAKGAGSSAMATRPLSVDGLDEDAALRPAGFLSREEVLRRRLRRVRRLGRYYRSQYWGLMEAVRVRHRDYYWDFGRSPVKGEERGGEQDVGFAAGVVSVERR</sequence>
<dbReference type="EMBL" id="GDJX01027931">
    <property type="protein sequence ID" value="JAT40005.1"/>
    <property type="molecule type" value="Transcribed_RNA"/>
</dbReference>
<keyword evidence="2" id="KW-0808">Transferase</keyword>
<organism evidence="2">
    <name type="scientific">Anthurium amnicola</name>
    <dbReference type="NCBI Taxonomy" id="1678845"/>
    <lineage>
        <taxon>Eukaryota</taxon>
        <taxon>Viridiplantae</taxon>
        <taxon>Streptophyta</taxon>
        <taxon>Embryophyta</taxon>
        <taxon>Tracheophyta</taxon>
        <taxon>Spermatophyta</taxon>
        <taxon>Magnoliopsida</taxon>
        <taxon>Liliopsida</taxon>
        <taxon>Araceae</taxon>
        <taxon>Pothoideae</taxon>
        <taxon>Potheae</taxon>
        <taxon>Anthurium</taxon>
    </lineage>
</organism>
<feature type="region of interest" description="Disordered" evidence="1">
    <location>
        <begin position="28"/>
        <end position="74"/>
    </location>
</feature>
<dbReference type="PANTHER" id="PTHR13453:SF1">
    <property type="entry name" value="KAT8 REGULATORY NSL COMPLEX SUBUNIT 2"/>
    <property type="match status" value="1"/>
</dbReference>
<gene>
    <name evidence="2" type="primary">MYLK_3</name>
    <name evidence="2" type="ORF">g.19245</name>
</gene>
<proteinExistence type="predicted"/>
<evidence type="ECO:0000313" key="2">
    <source>
        <dbReference type="EMBL" id="JAT40005.1"/>
    </source>
</evidence>
<dbReference type="AlphaFoldDB" id="A0A1D1XC18"/>
<accession>A0A1D1XC18</accession>
<protein>
    <submittedName>
        <fullName evidence="2">Myosin light chain kinase, smooth muscle</fullName>
    </submittedName>
</protein>
<dbReference type="GO" id="GO:0044545">
    <property type="term" value="C:NSL complex"/>
    <property type="evidence" value="ECO:0007669"/>
    <property type="project" value="TreeGrafter"/>
</dbReference>
<dbReference type="GO" id="GO:0016301">
    <property type="term" value="F:kinase activity"/>
    <property type="evidence" value="ECO:0007669"/>
    <property type="project" value="UniProtKB-KW"/>
</dbReference>
<feature type="non-terminal residue" evidence="2">
    <location>
        <position position="164"/>
    </location>
</feature>
<feature type="non-terminal residue" evidence="2">
    <location>
        <position position="1"/>
    </location>
</feature>
<keyword evidence="2" id="KW-0418">Kinase</keyword>
<evidence type="ECO:0000256" key="1">
    <source>
        <dbReference type="SAM" id="MobiDB-lite"/>
    </source>
</evidence>
<dbReference type="PANTHER" id="PTHR13453">
    <property type="entry name" value="KAT8 REGULATORY NSL COMPLEX SUBUNIT 2"/>
    <property type="match status" value="1"/>
</dbReference>
<name>A0A1D1XC18_9ARAE</name>